<evidence type="ECO:0000256" key="6">
    <source>
        <dbReference type="ARBA" id="ARBA00022679"/>
    </source>
</evidence>
<dbReference type="EC" id="2.7.7.2" evidence="3"/>
<evidence type="ECO:0000256" key="8">
    <source>
        <dbReference type="ARBA" id="ARBA00022741"/>
    </source>
</evidence>
<dbReference type="CDD" id="cd02064">
    <property type="entry name" value="FAD_synthetase_N"/>
    <property type="match status" value="1"/>
</dbReference>
<comment type="similarity">
    <text evidence="2">Belongs to the RibF family.</text>
</comment>
<dbReference type="GO" id="GO:0009231">
    <property type="term" value="P:riboflavin biosynthetic process"/>
    <property type="evidence" value="ECO:0007669"/>
    <property type="project" value="InterPro"/>
</dbReference>
<sequence>MKVVTRLEDVPPAVAPIALTIGIFDGIHLGHQAIIKELHKLTRKTGTRVLLTFSNHPSEIFQPQSPTPLILSFEHRLHLLKLYGIDLVIALPFTREFSEQSYVECMEALRKKLPFQELVLGEGASFGKNREGDEERLKTLASQMGFKTHYLKKERHHKEMISSGMVRNFVQEGKLKKIKKYLGRPYSIWKLLEPNALKKENETLHSWSFETSQLCSLPSGVYGVDFEGEPDTLPAIAFIQNSQDLSGSLSTVTVYLESEPPNTPSVNLSFVEYLHPEIDPTLFQSTPQSILENLSAQPSLS</sequence>
<dbReference type="RefSeq" id="WP_013944103.1">
    <property type="nucleotide sequence ID" value="NC_015713.1"/>
</dbReference>
<dbReference type="SUPFAM" id="SSF52374">
    <property type="entry name" value="Nucleotidylyl transferase"/>
    <property type="match status" value="1"/>
</dbReference>
<feature type="domain" description="FAD synthetase" evidence="12">
    <location>
        <begin position="16"/>
        <end position="163"/>
    </location>
</feature>
<organism evidence="13 14">
    <name type="scientific">Simkania negevensis (strain ATCC VR-1471 / DSM 27360 / Z)</name>
    <dbReference type="NCBI Taxonomy" id="331113"/>
    <lineage>
        <taxon>Bacteria</taxon>
        <taxon>Pseudomonadati</taxon>
        <taxon>Chlamydiota</taxon>
        <taxon>Chlamydiia</taxon>
        <taxon>Parachlamydiales</taxon>
        <taxon>Simkaniaceae</taxon>
        <taxon>Simkania</taxon>
    </lineage>
</organism>
<dbReference type="OrthoDB" id="9803667at2"/>
<dbReference type="InterPro" id="IPR015864">
    <property type="entry name" value="FAD_synthase"/>
</dbReference>
<keyword evidence="6 13" id="KW-0808">Transferase</keyword>
<keyword evidence="5" id="KW-0288">FMN</keyword>
<dbReference type="UniPathway" id="UPA00277">
    <property type="reaction ID" value="UER00407"/>
</dbReference>
<evidence type="ECO:0000259" key="12">
    <source>
        <dbReference type="Pfam" id="PF06574"/>
    </source>
</evidence>
<dbReference type="EMBL" id="FR872582">
    <property type="protein sequence ID" value="CCB89637.1"/>
    <property type="molecule type" value="Genomic_DNA"/>
</dbReference>
<evidence type="ECO:0000256" key="1">
    <source>
        <dbReference type="ARBA" id="ARBA00004726"/>
    </source>
</evidence>
<accession>F8L9T7</accession>
<dbReference type="PANTHER" id="PTHR22749">
    <property type="entry name" value="RIBOFLAVIN KINASE/FMN ADENYLYLTRANSFERASE"/>
    <property type="match status" value="1"/>
</dbReference>
<keyword evidence="14" id="KW-1185">Reference proteome</keyword>
<evidence type="ECO:0000256" key="7">
    <source>
        <dbReference type="ARBA" id="ARBA00022695"/>
    </source>
</evidence>
<evidence type="ECO:0000256" key="5">
    <source>
        <dbReference type="ARBA" id="ARBA00022643"/>
    </source>
</evidence>
<dbReference type="eggNOG" id="COG0196">
    <property type="taxonomic scope" value="Bacteria"/>
</dbReference>
<dbReference type="AlphaFoldDB" id="F8L9T7"/>
<dbReference type="STRING" id="331113.SNE_A17600"/>
<evidence type="ECO:0000256" key="9">
    <source>
        <dbReference type="ARBA" id="ARBA00022827"/>
    </source>
</evidence>
<dbReference type="HOGENOM" id="CLU_048437_0_2_0"/>
<dbReference type="GO" id="GO:0005524">
    <property type="term" value="F:ATP binding"/>
    <property type="evidence" value="ECO:0007669"/>
    <property type="project" value="UniProtKB-KW"/>
</dbReference>
<dbReference type="KEGG" id="sng:SNE_A17600"/>
<dbReference type="GO" id="GO:0008531">
    <property type="term" value="F:riboflavin kinase activity"/>
    <property type="evidence" value="ECO:0007669"/>
    <property type="project" value="TreeGrafter"/>
</dbReference>
<evidence type="ECO:0000256" key="3">
    <source>
        <dbReference type="ARBA" id="ARBA00012393"/>
    </source>
</evidence>
<dbReference type="PANTHER" id="PTHR22749:SF6">
    <property type="entry name" value="RIBOFLAVIN KINASE"/>
    <property type="match status" value="1"/>
</dbReference>
<reference evidence="13 14" key="2">
    <citation type="journal article" date="2011" name="Mol. Biol. Evol.">
        <title>Unity in variety--the pan-genome of the Chlamydiae.</title>
        <authorList>
            <person name="Collingro A."/>
            <person name="Tischler P."/>
            <person name="Weinmaier T."/>
            <person name="Penz T."/>
            <person name="Heinz E."/>
            <person name="Brunham R.C."/>
            <person name="Read T.D."/>
            <person name="Bavoil P.M."/>
            <person name="Sachse K."/>
            <person name="Kahane S."/>
            <person name="Friedman M.G."/>
            <person name="Rattei T."/>
            <person name="Myers G.S."/>
            <person name="Horn M."/>
        </authorList>
    </citation>
    <scope>NUCLEOTIDE SEQUENCE [LARGE SCALE GENOMIC DNA]</scope>
    <source>
        <strain evidence="14">ATCC VR-1471 / Z</strain>
    </source>
</reference>
<dbReference type="InterPro" id="IPR023468">
    <property type="entry name" value="Riboflavin_kinase"/>
</dbReference>
<evidence type="ECO:0000256" key="2">
    <source>
        <dbReference type="ARBA" id="ARBA00010214"/>
    </source>
</evidence>
<keyword evidence="4" id="KW-0285">Flavoprotein</keyword>
<name>F8L9T7_SIMNZ</name>
<comment type="pathway">
    <text evidence="1">Cofactor biosynthesis; FAD biosynthesis; FAD from FMN: step 1/1.</text>
</comment>
<evidence type="ECO:0000256" key="10">
    <source>
        <dbReference type="ARBA" id="ARBA00022840"/>
    </source>
</evidence>
<dbReference type="InterPro" id="IPR014729">
    <property type="entry name" value="Rossmann-like_a/b/a_fold"/>
</dbReference>
<evidence type="ECO:0000313" key="13">
    <source>
        <dbReference type="EMBL" id="CCB89637.1"/>
    </source>
</evidence>
<evidence type="ECO:0000313" key="14">
    <source>
        <dbReference type="Proteomes" id="UP000000496"/>
    </source>
</evidence>
<protein>
    <recommendedName>
        <fullName evidence="3">FAD synthase</fullName>
        <ecNumber evidence="3">2.7.7.2</ecNumber>
    </recommendedName>
</protein>
<evidence type="ECO:0000256" key="11">
    <source>
        <dbReference type="ARBA" id="ARBA00049494"/>
    </source>
</evidence>
<dbReference type="Gene3D" id="3.40.50.620">
    <property type="entry name" value="HUPs"/>
    <property type="match status" value="1"/>
</dbReference>
<reference key="1">
    <citation type="journal article" date="2011" name="Mol. Biol. Evol.">
        <title>Unity in variety -- the pan-genome of the Chlamydiae.</title>
        <authorList>
            <person name="Collingro A."/>
            <person name="Tischler P."/>
            <person name="Weinmaier T."/>
            <person name="Penz T."/>
            <person name="Heinz E."/>
            <person name="Brunham R.C."/>
            <person name="Read T.D."/>
            <person name="Bavoil P.M."/>
            <person name="Sachse K."/>
            <person name="Kahane S."/>
            <person name="Friedman M.G."/>
            <person name="Rattei T."/>
            <person name="Myers G.S.A."/>
            <person name="Horn M."/>
        </authorList>
    </citation>
    <scope>NUCLEOTIDE SEQUENCE</scope>
    <source>
        <strain>Z</strain>
    </source>
</reference>
<dbReference type="GO" id="GO:0006747">
    <property type="term" value="P:FAD biosynthetic process"/>
    <property type="evidence" value="ECO:0007669"/>
    <property type="project" value="UniProtKB-UniPathway"/>
</dbReference>
<keyword evidence="9" id="KW-0274">FAD</keyword>
<dbReference type="Proteomes" id="UP000000496">
    <property type="component" value="Chromosome gsn.131"/>
</dbReference>
<evidence type="ECO:0000256" key="4">
    <source>
        <dbReference type="ARBA" id="ARBA00022630"/>
    </source>
</evidence>
<dbReference type="GO" id="GO:0003919">
    <property type="term" value="F:FMN adenylyltransferase activity"/>
    <property type="evidence" value="ECO:0007669"/>
    <property type="project" value="UniProtKB-EC"/>
</dbReference>
<dbReference type="Pfam" id="PF06574">
    <property type="entry name" value="FAD_syn"/>
    <property type="match status" value="1"/>
</dbReference>
<gene>
    <name evidence="13" type="primary">ribF</name>
    <name evidence="13" type="ordered locus">SNE_A17600</name>
</gene>
<proteinExistence type="inferred from homology"/>
<keyword evidence="7 13" id="KW-0548">Nucleotidyltransferase</keyword>
<keyword evidence="8" id="KW-0547">Nucleotide-binding</keyword>
<comment type="catalytic activity">
    <reaction evidence="11">
        <text>FMN + ATP + H(+) = FAD + diphosphate</text>
        <dbReference type="Rhea" id="RHEA:17237"/>
        <dbReference type="ChEBI" id="CHEBI:15378"/>
        <dbReference type="ChEBI" id="CHEBI:30616"/>
        <dbReference type="ChEBI" id="CHEBI:33019"/>
        <dbReference type="ChEBI" id="CHEBI:57692"/>
        <dbReference type="ChEBI" id="CHEBI:58210"/>
        <dbReference type="EC" id="2.7.7.2"/>
    </reaction>
</comment>
<dbReference type="GO" id="GO:0009398">
    <property type="term" value="P:FMN biosynthetic process"/>
    <property type="evidence" value="ECO:0007669"/>
    <property type="project" value="TreeGrafter"/>
</dbReference>
<keyword evidence="10" id="KW-0067">ATP-binding</keyword>